<dbReference type="PANTHER" id="PTHR47027:SF30">
    <property type="entry name" value="THAP-TYPE DOMAIN-CONTAINING PROTEIN"/>
    <property type="match status" value="1"/>
</dbReference>
<reference evidence="3 4" key="1">
    <citation type="submission" date="2019-04" db="EMBL/GenBank/DDBJ databases">
        <title>Chromosome genome assembly for Takifugu flavidus.</title>
        <authorList>
            <person name="Xiao S."/>
        </authorList>
    </citation>
    <scope>NUCLEOTIDE SEQUENCE [LARGE SCALE GENOMIC DNA]</scope>
    <source>
        <strain evidence="3">HTHZ2018</strain>
        <tissue evidence="3">Muscle</tissue>
    </source>
</reference>
<dbReference type="Proteomes" id="UP000324091">
    <property type="component" value="Chromosome 19"/>
</dbReference>
<evidence type="ECO:0000256" key="1">
    <source>
        <dbReference type="SAM" id="MobiDB-lite"/>
    </source>
</evidence>
<name>A0A5C6NSH5_9TELE</name>
<evidence type="ECO:0000313" key="3">
    <source>
        <dbReference type="EMBL" id="TWW68537.1"/>
    </source>
</evidence>
<dbReference type="Pfam" id="PF00078">
    <property type="entry name" value="RVT_1"/>
    <property type="match status" value="1"/>
</dbReference>
<evidence type="ECO:0000259" key="2">
    <source>
        <dbReference type="PROSITE" id="PS50878"/>
    </source>
</evidence>
<feature type="domain" description="Reverse transcriptase" evidence="2">
    <location>
        <begin position="1"/>
        <end position="248"/>
    </location>
</feature>
<dbReference type="PANTHER" id="PTHR47027">
    <property type="entry name" value="REVERSE TRANSCRIPTASE DOMAIN-CONTAINING PROTEIN"/>
    <property type="match status" value="1"/>
</dbReference>
<dbReference type="PROSITE" id="PS50878">
    <property type="entry name" value="RT_POL"/>
    <property type="match status" value="1"/>
</dbReference>
<dbReference type="InterPro" id="IPR043502">
    <property type="entry name" value="DNA/RNA_pol_sf"/>
</dbReference>
<dbReference type="InterPro" id="IPR000477">
    <property type="entry name" value="RT_dom"/>
</dbReference>
<accession>A0A5C6NSH5</accession>
<protein>
    <recommendedName>
        <fullName evidence="2">Reverse transcriptase domain-containing protein</fullName>
    </recommendedName>
</protein>
<comment type="caution">
    <text evidence="3">The sequence shown here is derived from an EMBL/GenBank/DDBJ whole genome shotgun (WGS) entry which is preliminary data.</text>
</comment>
<sequence length="248" mass="27612">MEGILPGAPQSYQHVSTRRNRVRRPGGGPSNFRSGSCRGSETAAWRRSSTLTLLSLPGKVYARVLEKRIRLIVEPLIEEEQCGFRPGRVTTDQLFTLAGVLEESWECAQPVHMCFVDLEKAYDQVPRSIVWGCSKRVDGPLIRAVQSLYQRSRSLVRIAGCKSDSFPVRAGLRQGCLLSPVLFITYMDRISRCSWGLEGVEFGGRKISSLLFVDDVVLLAPSSKDLQQILGRFVTECEAAGMWISTSK</sequence>
<proteinExistence type="predicted"/>
<dbReference type="AlphaFoldDB" id="A0A5C6NSH5"/>
<dbReference type="SUPFAM" id="SSF56672">
    <property type="entry name" value="DNA/RNA polymerases"/>
    <property type="match status" value="1"/>
</dbReference>
<evidence type="ECO:0000313" key="4">
    <source>
        <dbReference type="Proteomes" id="UP000324091"/>
    </source>
</evidence>
<dbReference type="CDD" id="cd01650">
    <property type="entry name" value="RT_nLTR_like"/>
    <property type="match status" value="1"/>
</dbReference>
<organism evidence="3 4">
    <name type="scientific">Takifugu flavidus</name>
    <name type="common">sansaifugu</name>
    <dbReference type="NCBI Taxonomy" id="433684"/>
    <lineage>
        <taxon>Eukaryota</taxon>
        <taxon>Metazoa</taxon>
        <taxon>Chordata</taxon>
        <taxon>Craniata</taxon>
        <taxon>Vertebrata</taxon>
        <taxon>Euteleostomi</taxon>
        <taxon>Actinopterygii</taxon>
        <taxon>Neopterygii</taxon>
        <taxon>Teleostei</taxon>
        <taxon>Neoteleostei</taxon>
        <taxon>Acanthomorphata</taxon>
        <taxon>Eupercaria</taxon>
        <taxon>Tetraodontiformes</taxon>
        <taxon>Tetradontoidea</taxon>
        <taxon>Tetraodontidae</taxon>
        <taxon>Takifugu</taxon>
    </lineage>
</organism>
<gene>
    <name evidence="3" type="ORF">D4764_19G0003350</name>
</gene>
<keyword evidence="4" id="KW-1185">Reference proteome</keyword>
<feature type="region of interest" description="Disordered" evidence="1">
    <location>
        <begin position="1"/>
        <end position="36"/>
    </location>
</feature>
<dbReference type="EMBL" id="RHFK02000011">
    <property type="protein sequence ID" value="TWW68537.1"/>
    <property type="molecule type" value="Genomic_DNA"/>
</dbReference>